<name>A0AAD4L1U2_9EURO</name>
<dbReference type="RefSeq" id="XP_046077687.1">
    <property type="nucleotide sequence ID" value="XM_046214780.1"/>
</dbReference>
<organism evidence="1 2">
    <name type="scientific">Talaromyces proteolyticus</name>
    <dbReference type="NCBI Taxonomy" id="1131652"/>
    <lineage>
        <taxon>Eukaryota</taxon>
        <taxon>Fungi</taxon>
        <taxon>Dikarya</taxon>
        <taxon>Ascomycota</taxon>
        <taxon>Pezizomycotina</taxon>
        <taxon>Eurotiomycetes</taxon>
        <taxon>Eurotiomycetidae</taxon>
        <taxon>Eurotiales</taxon>
        <taxon>Trichocomaceae</taxon>
        <taxon>Talaromyces</taxon>
        <taxon>Talaromyces sect. Bacilispori</taxon>
    </lineage>
</organism>
<evidence type="ECO:0000313" key="1">
    <source>
        <dbReference type="EMBL" id="KAH8705066.1"/>
    </source>
</evidence>
<gene>
    <name evidence="1" type="ORF">BGW36DRAFT_366750</name>
</gene>
<evidence type="ECO:0000313" key="2">
    <source>
        <dbReference type="Proteomes" id="UP001201262"/>
    </source>
</evidence>
<protein>
    <submittedName>
        <fullName evidence="1">Uncharacterized protein</fullName>
    </submittedName>
</protein>
<proteinExistence type="predicted"/>
<dbReference type="GeneID" id="70245067"/>
<dbReference type="Proteomes" id="UP001201262">
    <property type="component" value="Unassembled WGS sequence"/>
</dbReference>
<dbReference type="AlphaFoldDB" id="A0AAD4L1U2"/>
<dbReference type="EMBL" id="JAJTJA010000001">
    <property type="protein sequence ID" value="KAH8705066.1"/>
    <property type="molecule type" value="Genomic_DNA"/>
</dbReference>
<comment type="caution">
    <text evidence="1">The sequence shown here is derived from an EMBL/GenBank/DDBJ whole genome shotgun (WGS) entry which is preliminary data.</text>
</comment>
<accession>A0AAD4L1U2</accession>
<sequence>MLIMIMKITNKHNALKEMNKKVTEKPEQAKAAKVHAHTVNTDADCGKLRLACWCCMEYSIKASGMKIFDEKTEDSFACK</sequence>
<reference evidence="1" key="1">
    <citation type="submission" date="2021-12" db="EMBL/GenBank/DDBJ databases">
        <title>Convergent genome expansion in fungi linked to evolution of root-endophyte symbiosis.</title>
        <authorList>
            <consortium name="DOE Joint Genome Institute"/>
            <person name="Ke Y.-H."/>
            <person name="Bonito G."/>
            <person name="Liao H.-L."/>
            <person name="Looney B."/>
            <person name="Rojas-Flechas A."/>
            <person name="Nash J."/>
            <person name="Hameed K."/>
            <person name="Schadt C."/>
            <person name="Martin F."/>
            <person name="Crous P.W."/>
            <person name="Miettinen O."/>
            <person name="Magnuson J.K."/>
            <person name="Labbe J."/>
            <person name="Jacobson D."/>
            <person name="Doktycz M.J."/>
            <person name="Veneault-Fourrey C."/>
            <person name="Kuo A."/>
            <person name="Mondo S."/>
            <person name="Calhoun S."/>
            <person name="Riley R."/>
            <person name="Ohm R."/>
            <person name="LaButti K."/>
            <person name="Andreopoulos B."/>
            <person name="Pangilinan J."/>
            <person name="Nolan M."/>
            <person name="Tritt A."/>
            <person name="Clum A."/>
            <person name="Lipzen A."/>
            <person name="Daum C."/>
            <person name="Barry K."/>
            <person name="Grigoriev I.V."/>
            <person name="Vilgalys R."/>
        </authorList>
    </citation>
    <scope>NUCLEOTIDE SEQUENCE</scope>
    <source>
        <strain evidence="1">PMI_201</strain>
    </source>
</reference>
<keyword evidence="2" id="KW-1185">Reference proteome</keyword>